<dbReference type="AlphaFoldDB" id="A0A0G0V9B9"/>
<dbReference type="STRING" id="1619048.UU49_C0027G0001"/>
<name>A0A0G0V9B9_9BACT</name>
<feature type="non-terminal residue" evidence="2">
    <location>
        <position position="109"/>
    </location>
</feature>
<sequence length="109" mass="11894">MSMGGVEKRKIVFLKKTAIILGLLFLAVFLISPVLAQTPQLDLGLDYAQATGLANTDIRIIVAKIIRVALGLVGITMIGFIIYAGWMYMTSAGNEEKVEISKRILKNLV</sequence>
<evidence type="ECO:0000313" key="2">
    <source>
        <dbReference type="EMBL" id="KKR97588.1"/>
    </source>
</evidence>
<keyword evidence="1" id="KW-0812">Transmembrane</keyword>
<comment type="caution">
    <text evidence="2">The sequence shown here is derived from an EMBL/GenBank/DDBJ whole genome shotgun (WGS) entry which is preliminary data.</text>
</comment>
<accession>A0A0G0V9B9</accession>
<organism evidence="2 3">
    <name type="scientific">Candidatus Magasanikbacteria bacterium GW2011_GWC2_41_17</name>
    <dbReference type="NCBI Taxonomy" id="1619048"/>
    <lineage>
        <taxon>Bacteria</taxon>
        <taxon>Candidatus Magasanikiibacteriota</taxon>
    </lineage>
</organism>
<keyword evidence="1" id="KW-1133">Transmembrane helix</keyword>
<proteinExistence type="predicted"/>
<keyword evidence="1" id="KW-0472">Membrane</keyword>
<dbReference type="EMBL" id="LCAV01000027">
    <property type="protein sequence ID" value="KKR97588.1"/>
    <property type="molecule type" value="Genomic_DNA"/>
</dbReference>
<evidence type="ECO:0000256" key="1">
    <source>
        <dbReference type="SAM" id="Phobius"/>
    </source>
</evidence>
<evidence type="ECO:0000313" key="3">
    <source>
        <dbReference type="Proteomes" id="UP000034108"/>
    </source>
</evidence>
<protein>
    <submittedName>
        <fullName evidence="2">Uncharacterized protein</fullName>
    </submittedName>
</protein>
<reference evidence="2 3" key="1">
    <citation type="journal article" date="2015" name="Nature">
        <title>rRNA introns, odd ribosomes, and small enigmatic genomes across a large radiation of phyla.</title>
        <authorList>
            <person name="Brown C.T."/>
            <person name="Hug L.A."/>
            <person name="Thomas B.C."/>
            <person name="Sharon I."/>
            <person name="Castelle C.J."/>
            <person name="Singh A."/>
            <person name="Wilkins M.J."/>
            <person name="Williams K.H."/>
            <person name="Banfield J.F."/>
        </authorList>
    </citation>
    <scope>NUCLEOTIDE SEQUENCE [LARGE SCALE GENOMIC DNA]</scope>
</reference>
<gene>
    <name evidence="2" type="ORF">UU49_C0027G0001</name>
</gene>
<dbReference type="Proteomes" id="UP000034108">
    <property type="component" value="Unassembled WGS sequence"/>
</dbReference>
<feature type="transmembrane region" description="Helical" evidence="1">
    <location>
        <begin position="60"/>
        <end position="86"/>
    </location>
</feature>